<protein>
    <submittedName>
        <fullName evidence="1">Uncharacterized protein</fullName>
    </submittedName>
</protein>
<sequence length="51" mass="5687">MTDFGQWCRSWGFSDNGLQDDDIYGGLDKGDEVEDAQKGNKISIVMRTSEA</sequence>
<evidence type="ECO:0000313" key="2">
    <source>
        <dbReference type="Proteomes" id="UP000594263"/>
    </source>
</evidence>
<keyword evidence="2" id="KW-1185">Reference proteome</keyword>
<dbReference type="Gramene" id="Kaladp0096s0120.1.v1.1">
    <property type="protein sequence ID" value="Kaladp0096s0120.1.v1.1.CDS.1"/>
    <property type="gene ID" value="Kaladp0096s0120.v1.1"/>
</dbReference>
<name>A0A7N0V3Y9_KALFE</name>
<dbReference type="AlphaFoldDB" id="A0A7N0V3Y9"/>
<reference evidence="1" key="1">
    <citation type="submission" date="2021-01" db="UniProtKB">
        <authorList>
            <consortium name="EnsemblPlants"/>
        </authorList>
    </citation>
    <scope>IDENTIFICATION</scope>
</reference>
<organism evidence="1 2">
    <name type="scientific">Kalanchoe fedtschenkoi</name>
    <name type="common">Lavender scallops</name>
    <name type="synonym">South American air plant</name>
    <dbReference type="NCBI Taxonomy" id="63787"/>
    <lineage>
        <taxon>Eukaryota</taxon>
        <taxon>Viridiplantae</taxon>
        <taxon>Streptophyta</taxon>
        <taxon>Embryophyta</taxon>
        <taxon>Tracheophyta</taxon>
        <taxon>Spermatophyta</taxon>
        <taxon>Magnoliopsida</taxon>
        <taxon>eudicotyledons</taxon>
        <taxon>Gunneridae</taxon>
        <taxon>Pentapetalae</taxon>
        <taxon>Saxifragales</taxon>
        <taxon>Crassulaceae</taxon>
        <taxon>Kalanchoe</taxon>
    </lineage>
</organism>
<accession>A0A7N0V3Y9</accession>
<evidence type="ECO:0000313" key="1">
    <source>
        <dbReference type="EnsemblPlants" id="Kaladp0096s0120.1.v1.1.CDS.1"/>
    </source>
</evidence>
<dbReference type="Proteomes" id="UP000594263">
    <property type="component" value="Unplaced"/>
</dbReference>
<dbReference type="EnsemblPlants" id="Kaladp0096s0120.1.v1.1">
    <property type="protein sequence ID" value="Kaladp0096s0120.1.v1.1.CDS.1"/>
    <property type="gene ID" value="Kaladp0096s0120.v1.1"/>
</dbReference>
<proteinExistence type="predicted"/>